<reference evidence="5" key="1">
    <citation type="submission" date="2025-08" db="UniProtKB">
        <authorList>
            <consortium name="RefSeq"/>
        </authorList>
    </citation>
    <scope>IDENTIFICATION</scope>
    <source>
        <tissue evidence="5">Gonads</tissue>
    </source>
</reference>
<name>A0A1S3K1X6_LINAN</name>
<dbReference type="Proteomes" id="UP000085678">
    <property type="component" value="Unplaced"/>
</dbReference>
<dbReference type="FunCoup" id="A0A1S3K1X6">
    <property type="interactions" value="1947"/>
</dbReference>
<feature type="region of interest" description="Disordered" evidence="2">
    <location>
        <begin position="2052"/>
        <end position="2089"/>
    </location>
</feature>
<gene>
    <name evidence="5" type="primary">LOC106178119</name>
</gene>
<dbReference type="RefSeq" id="XP_013416630.1">
    <property type="nucleotide sequence ID" value="XM_013561176.1"/>
</dbReference>
<dbReference type="InterPro" id="IPR019441">
    <property type="entry name" value="FMP27/BLTP2/Hobbit_GFWDK_RBG"/>
</dbReference>
<evidence type="ECO:0000256" key="1">
    <source>
        <dbReference type="SAM" id="Coils"/>
    </source>
</evidence>
<feature type="compositionally biased region" description="Polar residues" evidence="2">
    <location>
        <begin position="2079"/>
        <end position="2088"/>
    </location>
</feature>
<dbReference type="GeneID" id="106178119"/>
<feature type="compositionally biased region" description="Basic and acidic residues" evidence="2">
    <location>
        <begin position="2052"/>
        <end position="2063"/>
    </location>
</feature>
<evidence type="ECO:0000256" key="2">
    <source>
        <dbReference type="SAM" id="MobiDB-lite"/>
    </source>
</evidence>
<evidence type="ECO:0000313" key="4">
    <source>
        <dbReference type="Proteomes" id="UP000085678"/>
    </source>
</evidence>
<dbReference type="InterPro" id="IPR045167">
    <property type="entry name" value="Hobbit"/>
</dbReference>
<dbReference type="PANTHER" id="PTHR15678">
    <property type="entry name" value="ANTIGEN MLAA-22-RELATED"/>
    <property type="match status" value="1"/>
</dbReference>
<organism evidence="4 5">
    <name type="scientific">Lingula anatina</name>
    <name type="common">Brachiopod</name>
    <name type="synonym">Lingula unguis</name>
    <dbReference type="NCBI Taxonomy" id="7574"/>
    <lineage>
        <taxon>Eukaryota</taxon>
        <taxon>Metazoa</taxon>
        <taxon>Spiralia</taxon>
        <taxon>Lophotrochozoa</taxon>
        <taxon>Brachiopoda</taxon>
        <taxon>Linguliformea</taxon>
        <taxon>Lingulata</taxon>
        <taxon>Lingulida</taxon>
        <taxon>Linguloidea</taxon>
        <taxon>Lingulidae</taxon>
        <taxon>Lingula</taxon>
    </lineage>
</organism>
<feature type="coiled-coil region" evidence="1">
    <location>
        <begin position="1824"/>
        <end position="1887"/>
    </location>
</feature>
<evidence type="ECO:0000259" key="3">
    <source>
        <dbReference type="SMART" id="SM01214"/>
    </source>
</evidence>
<dbReference type="OrthoDB" id="1562405at2759"/>
<feature type="region of interest" description="Disordered" evidence="2">
    <location>
        <begin position="244"/>
        <end position="268"/>
    </location>
</feature>
<protein>
    <submittedName>
        <fullName evidence="5">Protein KIAA0100</fullName>
    </submittedName>
</protein>
<dbReference type="Pfam" id="PF10344">
    <property type="entry name" value="Hobbit"/>
    <property type="match status" value="2"/>
</dbReference>
<dbReference type="PANTHER" id="PTHR15678:SF6">
    <property type="entry name" value="BRIDGE-LIKE LIPID TRANSFER PROTEIN FAMILY MEMBER 2"/>
    <property type="match status" value="1"/>
</dbReference>
<accession>A0A1S3K1X6</accession>
<keyword evidence="1" id="KW-0175">Coiled coil</keyword>
<keyword evidence="4" id="KW-1185">Reference proteome</keyword>
<sequence length="2225" mass="251366">MPQILWIALVCLALTWLISRCVTWMILWIVKKKTKLNIKIGSFGFLSLKKIKIQETAAISLEIDSLWLSCSLVNKKIRKPLGLCALDIRIQTDVAEIQKNTAVRARKDASTMTVQKISQHISSAVMALQYIGIHVNNIHIILLNAVFRQCLVHTVLQEVNLLCGLDPHSIHCKLELNGASCQVIQKVSQEQPSQSRIAELSLNKTVTLQLKRGDTLIPEFLKLVVHDPSLTLFEDLLSKIKESKSTDGVQTEQQNQMQTESTEGSQSSATPLIHLIPKIMCVKISETALTLASNVSERTLKCGWKLMKIEVDNKALSQQDVIGSLSLALEGVQASLPKTEIGYLNKLHCHIEVSEERIHLKSGVLSGFIHYYQQELDYWAGKINAITANTSHPAIHQTQPERKPEGKNKIVSFIKNKTIHCEAEVKDMQATVTMSGCDSIKAGLVETNLTMNLSPNSHSDEGFLPTWQEADVLLFISTAYCHLDDPRITLVELNTKQHIWNCIFYLAQVEIKLQKSSGHTDVSYKMDGMQGEWSPKICASITRMMQDLVTRIPRKDSLHREMLQTGTHVGQVTAGPVASHSQGGEKPHLFGVTLNFECSNVNIFTCCDPLACAMFRLDKVSGQCVEGVLHCTSTGAKLSQLRQSGKSYQLLNSTEVDNYIGHIKSISMALKTNEKELDLRVHEEVYAVWNTRIHMTFLQTVQEIMEVGAVFTCADKKAREGHPEPAEQVKSSKTQFTLLLTVRANTVLGALLSNQHKIIFSAPEVVGRVQLPEVLMQLDVCSVAFDHHDIFKLRGAVISFLPKSEALEIERTDLELKTNRVLDISFNNFSVIFPNKFNFAACFEEVVNMVKWLKLIHKKTKRPFTIDSPLPPDVRLSTKNLTIQVSDDPFEVKLGDNYDLLCDEYNESRKREAALDRKIAELKRQYGLLPSGKVEELYSNLKKKNAEIYIQRSRLLYQEPLRTKLFTWTMQDLEIIALADRSLHGKENVVKHLQEIDHDSPYPAEGLEFITLWCRMVNTSVKSWTIHLRDFPQPCLDVVDLTVWGKLIGAEQEGAIRAKRTGTVQVGSPWGDMTVERSMPPLKFYHDFCADAKTFTMAYGACWEPVIAQTNRALDLINKPSLDPSIPMPFWDKIRLLLHGRLTMCAEQMSWLYHASLDPHNTTEFMDWTWNKMGLEWTNAKWVLKGDLDITARTASKYDDCRLLHLPNLRYVIKLEWLCLGNPNDHHAVMPCAPDKVPEFSLEEHDSYRAFRSQKLNMTMSFKTTHDAGVVTESPSCIFFASTLRWMDKIKMILASVSRPIRRGPLYDAVLKPKKLQFTRHFQNFCISMNLHKFHVCYWMSSAKQHGFEMEGGYFDLNSGFNLQLQPVEDGLIHRPQANWSIQSQTVTLQDAKVWLCSASAGEELNVSLIGQPVKKSYFLSVTSVSYGRDNCANIKAHTEEGEQDSPEKQKFTHRVQIVDMKGAWSKSNRNTVFGLFDAYQKAQALRRNLSSEALKGFKVENSPTPLKTRAMSMTAGTPGGGTAQPGTQVTPSPLSRIQSGHAHSMLEKLVQESDSKFTVYTDEFSQSAGGQVDKLHGIAACKSKDVISNNWFIELQNSQMMIKGCETLGYVIVSAAKAQIWSCLHQPIWKDGELKSKTTWVGGIDCMQYYATVDPGAEATDDDVFWVSREHIEIEEKVDSEGTPEMVGSGLSVGGVVSSHVGSTGEVDVSEGVQLQRIISRCKCQFFYASYGEVDPNSVAEVPLPSSDDSDDMLETKEGVDAFTLLHHDLNICTNPLQYAMILDIVNNLLLYVDPKKKEAGERLKRMRFKLQLASDEDQRTPILQLQETVRMVVLRLRRLERELYMLQRTPDEAWEEDRDFDEDQMQSIERQINECKDQLITANEELTIMISCFTQSQLQDVSQLKSSKAQEAVVVRHNEVCFMHAQWRLTETDGQLGMADLVLRNFIYHKVNNSDDSGAHLLELGYVKVTNLLPNSIYRDVLVPQCLSGKNEGGQQRQVTLRIFCREKGPVGGIPVKEHFEINVVPITLQLTYQFFKTMMGFFFPGKNIDSEEHQGDESKPEGTTVTSPQRKRASVKRSQSVTQPNHDVVEKMTERAEKNNMFLYIKIPEVPLRVSYKGEKEKNIEDVHDFGLTLPTLEYHNQTWTWLDLLMAMKNDSKRVLLSQAIKQKLHMRSRVAALVDEAPVTDVQQEEDKAKMLLGAKLLAGNEKPSSKKNLFGKSSK</sequence>
<feature type="compositionally biased region" description="Polar residues" evidence="2">
    <location>
        <begin position="246"/>
        <end position="268"/>
    </location>
</feature>
<evidence type="ECO:0000313" key="5">
    <source>
        <dbReference type="RefSeq" id="XP_013416630.1"/>
    </source>
</evidence>
<dbReference type="SMART" id="SM01214">
    <property type="entry name" value="Fmp27_GFWDK"/>
    <property type="match status" value="1"/>
</dbReference>
<dbReference type="InParanoid" id="A0A1S3K1X6"/>
<proteinExistence type="predicted"/>
<dbReference type="KEGG" id="lak:106178119"/>
<dbReference type="STRING" id="7574.A0A1S3K1X6"/>
<feature type="domain" description="FMP27/BLTP2/Hobbit GFWDK motif-containing RBG unit" evidence="3">
    <location>
        <begin position="1030"/>
        <end position="1162"/>
    </location>
</feature>